<sequence>MMSGSGAGLVDPFSRAVTGTPSFTLMFLTSISSRSIFSFFDAAPSSGRYRSEFIDADASSSAESRFLGAFESLNINISGTTNRKSFWEGVLGADVFLLRDFFGRSCFTGASSIDKKLSSSGPFEISRWTSPCGKLDRLFSSSRLFPNIGG</sequence>
<dbReference type="AlphaFoldDB" id="A0A8D8FJQ4"/>
<accession>A0A8D8FJQ4</accession>
<dbReference type="EMBL" id="HBUE01073829">
    <property type="protein sequence ID" value="CAG6473937.1"/>
    <property type="molecule type" value="Transcribed_RNA"/>
</dbReference>
<reference evidence="1" key="1">
    <citation type="submission" date="2021-05" db="EMBL/GenBank/DDBJ databases">
        <authorList>
            <person name="Alioto T."/>
            <person name="Alioto T."/>
            <person name="Gomez Garrido J."/>
        </authorList>
    </citation>
    <scope>NUCLEOTIDE SEQUENCE</scope>
</reference>
<dbReference type="EMBL" id="HBUE01073827">
    <property type="protein sequence ID" value="CAG6473936.1"/>
    <property type="molecule type" value="Transcribed_RNA"/>
</dbReference>
<name>A0A8D8FJQ4_CULPI</name>
<organism evidence="1">
    <name type="scientific">Culex pipiens</name>
    <name type="common">House mosquito</name>
    <dbReference type="NCBI Taxonomy" id="7175"/>
    <lineage>
        <taxon>Eukaryota</taxon>
        <taxon>Metazoa</taxon>
        <taxon>Ecdysozoa</taxon>
        <taxon>Arthropoda</taxon>
        <taxon>Hexapoda</taxon>
        <taxon>Insecta</taxon>
        <taxon>Pterygota</taxon>
        <taxon>Neoptera</taxon>
        <taxon>Endopterygota</taxon>
        <taxon>Diptera</taxon>
        <taxon>Nematocera</taxon>
        <taxon>Culicoidea</taxon>
        <taxon>Culicidae</taxon>
        <taxon>Culicinae</taxon>
        <taxon>Culicini</taxon>
        <taxon>Culex</taxon>
        <taxon>Culex</taxon>
    </lineage>
</organism>
<evidence type="ECO:0000313" key="1">
    <source>
        <dbReference type="EMBL" id="CAG6473936.1"/>
    </source>
</evidence>
<proteinExistence type="predicted"/>
<protein>
    <submittedName>
        <fullName evidence="1">(northern house mosquito) hypothetical protein</fullName>
    </submittedName>
</protein>